<accession>A0A4Y9QSD1</accession>
<dbReference type="Gene3D" id="1.10.10.10">
    <property type="entry name" value="Winged helix-like DNA-binding domain superfamily/Winged helix DNA-binding domain"/>
    <property type="match status" value="1"/>
</dbReference>
<gene>
    <name evidence="3" type="ORF">E4M00_15120</name>
</gene>
<evidence type="ECO:0000259" key="2">
    <source>
        <dbReference type="Pfam" id="PF21320"/>
    </source>
</evidence>
<sequence length="357" mass="38220">MTDDDVDALGERLLTAGLGMTQMLSIHIGDRLGWYRALADGVPRTSAQLADATSTDERYAREWLEQQAVFGLLEATDAASRDAATRTFRLPPAAAEVLTDEHSLSYLAPFARSLTAAALRMPDLLDAYRSGGGVGWAAYGEDMREAQADMNRPWFESRLADALRSVPELKASLERPGARIAEIGFGGGHASIALALGFPDASIEGFDVDEASVTLARRNAANAGVDDRIDFHLANGSDLAGTFDVVFAFECVHDMPQPVPVLAAARAALAPGGVMIVVDEAVADEFSAPGNETEQLMYGFSLLVCLPDGRSHTPSEATGTVMRRSTLESYAARAWFASVDVLPVEGFAAFRFYALRP</sequence>
<dbReference type="CDD" id="cd02440">
    <property type="entry name" value="AdoMet_MTases"/>
    <property type="match status" value="1"/>
</dbReference>
<evidence type="ECO:0000313" key="3">
    <source>
        <dbReference type="EMBL" id="TFV95374.1"/>
    </source>
</evidence>
<name>A0A4Y9QSD1_9MICO</name>
<dbReference type="Pfam" id="PF13847">
    <property type="entry name" value="Methyltransf_31"/>
    <property type="match status" value="1"/>
</dbReference>
<feature type="domain" description="S-adenosylmethionine-dependent methyltransferase Rv2258c-like winged HTH" evidence="2">
    <location>
        <begin position="24"/>
        <end position="99"/>
    </location>
</feature>
<evidence type="ECO:0000259" key="1">
    <source>
        <dbReference type="Pfam" id="PF13847"/>
    </source>
</evidence>
<organism evidence="3 4">
    <name type="scientific">Orlajensenia leifsoniae</name>
    <dbReference type="NCBI Taxonomy" id="2561933"/>
    <lineage>
        <taxon>Bacteria</taxon>
        <taxon>Bacillati</taxon>
        <taxon>Actinomycetota</taxon>
        <taxon>Actinomycetes</taxon>
        <taxon>Micrococcales</taxon>
        <taxon>Microbacteriaceae</taxon>
        <taxon>Orlajensenia</taxon>
    </lineage>
</organism>
<dbReference type="InterPro" id="IPR029063">
    <property type="entry name" value="SAM-dependent_MTases_sf"/>
</dbReference>
<dbReference type="InterPro" id="IPR025714">
    <property type="entry name" value="Methyltranfer_dom"/>
</dbReference>
<dbReference type="InterPro" id="IPR053173">
    <property type="entry name" value="SAM-binding_MTase"/>
</dbReference>
<comment type="caution">
    <text evidence="3">The sequence shown here is derived from an EMBL/GenBank/DDBJ whole genome shotgun (WGS) entry which is preliminary data.</text>
</comment>
<dbReference type="GO" id="GO:0032259">
    <property type="term" value="P:methylation"/>
    <property type="evidence" value="ECO:0007669"/>
    <property type="project" value="UniProtKB-KW"/>
</dbReference>
<dbReference type="AlphaFoldDB" id="A0A4Y9QSD1"/>
<keyword evidence="3" id="KW-0489">Methyltransferase</keyword>
<keyword evidence="4" id="KW-1185">Reference proteome</keyword>
<dbReference type="PANTHER" id="PTHR45128">
    <property type="entry name" value="METHYLTRANSFERASE TYPE 11"/>
    <property type="match status" value="1"/>
</dbReference>
<dbReference type="EMBL" id="SPQZ01000006">
    <property type="protein sequence ID" value="TFV95374.1"/>
    <property type="molecule type" value="Genomic_DNA"/>
</dbReference>
<feature type="domain" description="Methyltransferase" evidence="1">
    <location>
        <begin position="176"/>
        <end position="287"/>
    </location>
</feature>
<dbReference type="Proteomes" id="UP000298127">
    <property type="component" value="Unassembled WGS sequence"/>
</dbReference>
<proteinExistence type="predicted"/>
<reference evidence="3 4" key="1">
    <citation type="journal article" date="2018" name="J. Microbiol.">
        <title>Leifsonia flava sp. nov., a novel actinobacterium isolated from the rhizosphere of Aquilegia viridiflora.</title>
        <authorList>
            <person name="Cai Y."/>
            <person name="Tao W.Z."/>
            <person name="Ma Y.J."/>
            <person name="Cheng J."/>
            <person name="Zhang M.Y."/>
            <person name="Zhang Y.X."/>
        </authorList>
    </citation>
    <scope>NUCLEOTIDE SEQUENCE [LARGE SCALE GENOMIC DNA]</scope>
    <source>
        <strain evidence="3 4">SYP-B2174</strain>
    </source>
</reference>
<dbReference type="GO" id="GO:0008168">
    <property type="term" value="F:methyltransferase activity"/>
    <property type="evidence" value="ECO:0007669"/>
    <property type="project" value="UniProtKB-KW"/>
</dbReference>
<dbReference type="SUPFAM" id="SSF53335">
    <property type="entry name" value="S-adenosyl-L-methionine-dependent methyltransferases"/>
    <property type="match status" value="1"/>
</dbReference>
<dbReference type="Pfam" id="PF21320">
    <property type="entry name" value="WHD_Rv2258c"/>
    <property type="match status" value="1"/>
</dbReference>
<dbReference type="Gene3D" id="3.40.50.150">
    <property type="entry name" value="Vaccinia Virus protein VP39"/>
    <property type="match status" value="1"/>
</dbReference>
<dbReference type="InterPro" id="IPR036388">
    <property type="entry name" value="WH-like_DNA-bd_sf"/>
</dbReference>
<evidence type="ECO:0000313" key="4">
    <source>
        <dbReference type="Proteomes" id="UP000298127"/>
    </source>
</evidence>
<dbReference type="InterPro" id="IPR048711">
    <property type="entry name" value="WHD_Rv2258c"/>
</dbReference>
<dbReference type="RefSeq" id="WP_135121316.1">
    <property type="nucleotide sequence ID" value="NZ_SPQZ01000006.1"/>
</dbReference>
<protein>
    <submittedName>
        <fullName evidence="3">Class I SAM-dependent methyltransferase</fullName>
    </submittedName>
</protein>
<keyword evidence="3" id="KW-0808">Transferase</keyword>